<dbReference type="PANTHER" id="PTHR37042:SF4">
    <property type="entry name" value="OUTER MEMBRANE PROTEIN RV1973"/>
    <property type="match status" value="1"/>
</dbReference>
<dbReference type="RefSeq" id="WP_040717761.1">
    <property type="nucleotide sequence ID" value="NZ_CAWPHS010000033.1"/>
</dbReference>
<proteinExistence type="predicted"/>
<keyword evidence="6" id="KW-1185">Reference proteome</keyword>
<organism evidence="5 6">
    <name type="scientific">Nocardia veterana</name>
    <dbReference type="NCBI Taxonomy" id="132249"/>
    <lineage>
        <taxon>Bacteria</taxon>
        <taxon>Bacillati</taxon>
        <taxon>Actinomycetota</taxon>
        <taxon>Actinomycetes</taxon>
        <taxon>Mycobacteriales</taxon>
        <taxon>Nocardiaceae</taxon>
        <taxon>Nocardia</taxon>
    </lineage>
</organism>
<dbReference type="Proteomes" id="UP000523447">
    <property type="component" value="Unassembled WGS sequence"/>
</dbReference>
<protein>
    <recommendedName>
        <fullName evidence="7">Mce-associated membrane protein</fullName>
    </recommendedName>
</protein>
<dbReference type="PANTHER" id="PTHR37042">
    <property type="entry name" value="OUTER MEMBRANE PROTEIN RV1973"/>
    <property type="match status" value="1"/>
</dbReference>
<name>A0A7X6RKB1_9NOCA</name>
<evidence type="ECO:0000313" key="5">
    <source>
        <dbReference type="EMBL" id="NKY89061.1"/>
    </source>
</evidence>
<evidence type="ECO:0000256" key="3">
    <source>
        <dbReference type="SAM" id="MobiDB-lite"/>
    </source>
</evidence>
<comment type="subcellular location">
    <subcellularLocation>
        <location evidence="1">Membrane</location>
    </subcellularLocation>
</comment>
<dbReference type="EMBL" id="JAAXPE010000039">
    <property type="protein sequence ID" value="NKY89061.1"/>
    <property type="molecule type" value="Genomic_DNA"/>
</dbReference>
<keyword evidence="2 4" id="KW-0472">Membrane</keyword>
<keyword evidence="4" id="KW-0812">Transmembrane</keyword>
<comment type="caution">
    <text evidence="5">The sequence shown here is derived from an EMBL/GenBank/DDBJ whole genome shotgun (WGS) entry which is preliminary data.</text>
</comment>
<sequence>MSNDTGTEPKRAVDAEAESSSASHPAPGTEPTAKERAKSPRTLSIRLSTVVAVAAGVVVLALAAVFGSLWLSARGELRDRDDRAAAQQRAEQVATDYAVGASTIDYQNVGAWVGKLKANTSPQLANKFDATAPKLQEILVPLKWNSSATPIAAKVMSTDNGSYKVDVFLNVNSTSAQTPQGAQTTVTYTVDIDPGSGWKVTDVGGMAGALPKQ</sequence>
<feature type="transmembrane region" description="Helical" evidence="4">
    <location>
        <begin position="50"/>
        <end position="73"/>
    </location>
</feature>
<evidence type="ECO:0000256" key="2">
    <source>
        <dbReference type="ARBA" id="ARBA00023136"/>
    </source>
</evidence>
<feature type="compositionally biased region" description="Low complexity" evidence="3">
    <location>
        <begin position="18"/>
        <end position="27"/>
    </location>
</feature>
<keyword evidence="4" id="KW-1133">Transmembrane helix</keyword>
<evidence type="ECO:0008006" key="7">
    <source>
        <dbReference type="Google" id="ProtNLM"/>
    </source>
</evidence>
<feature type="region of interest" description="Disordered" evidence="3">
    <location>
        <begin position="1"/>
        <end position="40"/>
    </location>
</feature>
<reference evidence="5 6" key="1">
    <citation type="submission" date="2020-04" db="EMBL/GenBank/DDBJ databases">
        <title>MicrobeNet Type strains.</title>
        <authorList>
            <person name="Nicholson A.C."/>
        </authorList>
    </citation>
    <scope>NUCLEOTIDE SEQUENCE [LARGE SCALE GENOMIC DNA]</scope>
    <source>
        <strain evidence="5 6">DSM 44445</strain>
    </source>
</reference>
<evidence type="ECO:0000313" key="6">
    <source>
        <dbReference type="Proteomes" id="UP000523447"/>
    </source>
</evidence>
<evidence type="ECO:0000256" key="1">
    <source>
        <dbReference type="ARBA" id="ARBA00004370"/>
    </source>
</evidence>
<accession>A0A7X6RKB1</accession>
<evidence type="ECO:0000256" key="4">
    <source>
        <dbReference type="SAM" id="Phobius"/>
    </source>
</evidence>
<gene>
    <name evidence="5" type="ORF">HGA07_26055</name>
</gene>
<dbReference type="GO" id="GO:0016020">
    <property type="term" value="C:membrane"/>
    <property type="evidence" value="ECO:0007669"/>
    <property type="project" value="UniProtKB-SubCell"/>
</dbReference>
<dbReference type="AlphaFoldDB" id="A0A7X6RKB1"/>